<dbReference type="GO" id="GO:0031902">
    <property type="term" value="C:late endosome membrane"/>
    <property type="evidence" value="ECO:0007669"/>
    <property type="project" value="UniProtKB-SubCell"/>
</dbReference>
<dbReference type="InterPro" id="IPR009851">
    <property type="entry name" value="Mod_r"/>
</dbReference>
<proteinExistence type="inferred from homology"/>
<evidence type="ECO:0000256" key="3">
    <source>
        <dbReference type="ARBA" id="ARBA00022448"/>
    </source>
</evidence>
<dbReference type="PANTHER" id="PTHR13678:SF27">
    <property type="entry name" value="LD45836P"/>
    <property type="match status" value="1"/>
</dbReference>
<keyword evidence="4" id="KW-0967">Endosome</keyword>
<dbReference type="Ensembl" id="ENSEEET00000007192.2">
    <property type="protein sequence ID" value="ENSEEEP00000007093.2"/>
    <property type="gene ID" value="ENSEEEG00000003748.2"/>
</dbReference>
<dbReference type="AlphaFoldDB" id="A0A4W4E8A1"/>
<feature type="compositionally biased region" description="Basic and acidic residues" evidence="7">
    <location>
        <begin position="243"/>
        <end position="253"/>
    </location>
</feature>
<dbReference type="GO" id="GO:0006612">
    <property type="term" value="P:protein targeting to membrane"/>
    <property type="evidence" value="ECO:0007669"/>
    <property type="project" value="TreeGrafter"/>
</dbReference>
<reference evidence="10" key="1">
    <citation type="journal article" date="2014" name="Science">
        <title>Nonhuman genetics. Genomic basis for the convergent evolution of electric organs.</title>
        <authorList>
            <person name="Gallant J.R."/>
            <person name="Traeger L.L."/>
            <person name="Volkening J.D."/>
            <person name="Moffett H."/>
            <person name="Chen P.H."/>
            <person name="Novina C.D."/>
            <person name="Phillips G.N.Jr."/>
            <person name="Anand R."/>
            <person name="Wells G.B."/>
            <person name="Pinch M."/>
            <person name="Guth R."/>
            <person name="Unguez G.A."/>
            <person name="Albert J.S."/>
            <person name="Zakon H.H."/>
            <person name="Samanta M.P."/>
            <person name="Sussman M.R."/>
        </authorList>
    </citation>
    <scope>NUCLEOTIDE SEQUENCE [LARGE SCALE GENOMIC DNA]</scope>
</reference>
<keyword evidence="10" id="KW-1185">Reference proteome</keyword>
<evidence type="ECO:0000256" key="7">
    <source>
        <dbReference type="SAM" id="MobiDB-lite"/>
    </source>
</evidence>
<keyword evidence="3" id="KW-0813">Transport</keyword>
<dbReference type="PANTHER" id="PTHR13678">
    <property type="entry name" value="VACUOLAR PROTEIN SORTING-ASSOCIATED PROTEIN 37"/>
    <property type="match status" value="1"/>
</dbReference>
<dbReference type="GO" id="GO:0043162">
    <property type="term" value="P:ubiquitin-dependent protein catabolic process via the multivesicular body sorting pathway"/>
    <property type="evidence" value="ECO:0007669"/>
    <property type="project" value="TreeGrafter"/>
</dbReference>
<feature type="region of interest" description="Disordered" evidence="7">
    <location>
        <begin position="228"/>
        <end position="253"/>
    </location>
</feature>
<sequence length="253" mass="29456">MSHRWDFTTHLERFRCLNSDQLRDLLEDEESLERIIRRSPKTQGLQRQKELKWGFNRRLAERNFSYRPCLKHGKRQLVERHRALGDLVASYAISTLLIHLKTTRRFQEERVNHLDLWNRFINGDMLLAEFVESFRSARKLYHKRIVEAEKMHELTGGRRADARDVAGPRARALRAPHAVHVFHHLAPVVMVTRCTLSLTGHSVKSRCLPPLNRHGQAASWTPSVCNYNPDYSPESSGQPQNKASKDHPPKHPT</sequence>
<evidence type="ECO:0000256" key="5">
    <source>
        <dbReference type="ARBA" id="ARBA00022927"/>
    </source>
</evidence>
<feature type="domain" description="VPS37 C-terminal" evidence="8">
    <location>
        <begin position="17"/>
        <end position="91"/>
    </location>
</feature>
<dbReference type="Proteomes" id="UP000314983">
    <property type="component" value="Chromosome 15"/>
</dbReference>
<reference evidence="9" key="4">
    <citation type="submission" date="2025-08" db="UniProtKB">
        <authorList>
            <consortium name="Ensembl"/>
        </authorList>
    </citation>
    <scope>IDENTIFICATION</scope>
</reference>
<dbReference type="GO" id="GO:0006623">
    <property type="term" value="P:protein targeting to vacuole"/>
    <property type="evidence" value="ECO:0007669"/>
    <property type="project" value="TreeGrafter"/>
</dbReference>
<accession>A0A4W4E8A1</accession>
<evidence type="ECO:0000256" key="2">
    <source>
        <dbReference type="ARBA" id="ARBA00007617"/>
    </source>
</evidence>
<reference evidence="10" key="2">
    <citation type="journal article" date="2017" name="Sci. Adv.">
        <title>A tail of two voltages: Proteomic comparison of the three electric organs of the electric eel.</title>
        <authorList>
            <person name="Traeger L.L."/>
            <person name="Sabat G."/>
            <person name="Barrett-Wilt G.A."/>
            <person name="Wells G.B."/>
            <person name="Sussman M.R."/>
        </authorList>
    </citation>
    <scope>NUCLEOTIDE SEQUENCE [LARGE SCALE GENOMIC DNA]</scope>
</reference>
<protein>
    <recommendedName>
        <fullName evidence="8">VPS37 C-terminal domain-containing protein</fullName>
    </recommendedName>
</protein>
<organism evidence="9 10">
    <name type="scientific">Electrophorus electricus</name>
    <name type="common">Electric eel</name>
    <name type="synonym">Gymnotus electricus</name>
    <dbReference type="NCBI Taxonomy" id="8005"/>
    <lineage>
        <taxon>Eukaryota</taxon>
        <taxon>Metazoa</taxon>
        <taxon>Chordata</taxon>
        <taxon>Craniata</taxon>
        <taxon>Vertebrata</taxon>
        <taxon>Euteleostomi</taxon>
        <taxon>Actinopterygii</taxon>
        <taxon>Neopterygii</taxon>
        <taxon>Teleostei</taxon>
        <taxon>Ostariophysi</taxon>
        <taxon>Gymnotiformes</taxon>
        <taxon>Gymnotoidei</taxon>
        <taxon>Gymnotidae</taxon>
        <taxon>Electrophorus</taxon>
    </lineage>
</organism>
<evidence type="ECO:0000256" key="4">
    <source>
        <dbReference type="ARBA" id="ARBA00022753"/>
    </source>
</evidence>
<name>A0A4W4E8A1_ELEEL</name>
<keyword evidence="5" id="KW-0653">Protein transport</keyword>
<evidence type="ECO:0000313" key="10">
    <source>
        <dbReference type="Proteomes" id="UP000314983"/>
    </source>
</evidence>
<dbReference type="Pfam" id="PF07200">
    <property type="entry name" value="Mod_r"/>
    <property type="match status" value="1"/>
</dbReference>
<reference evidence="9" key="5">
    <citation type="submission" date="2025-09" db="UniProtKB">
        <authorList>
            <consortium name="Ensembl"/>
        </authorList>
    </citation>
    <scope>IDENTIFICATION</scope>
</reference>
<comment type="function">
    <text evidence="6">Component of the ESCRT-I complex, a regulator of vesicular trafficking process. Required for the sorting of endocytic ubiquitinated cargos into multivesicular bodies. May be involved in cell growth and differentiation.</text>
</comment>
<feature type="compositionally biased region" description="Polar residues" evidence="7">
    <location>
        <begin position="233"/>
        <end position="242"/>
    </location>
</feature>
<evidence type="ECO:0000256" key="1">
    <source>
        <dbReference type="ARBA" id="ARBA00004633"/>
    </source>
</evidence>
<comment type="subcellular location">
    <subcellularLocation>
        <location evidence="1">Late endosome membrane</location>
        <topology evidence="1">Peripheral membrane protein</topology>
    </subcellularLocation>
</comment>
<dbReference type="GeneTree" id="ENSGT01090000261392"/>
<evidence type="ECO:0000313" key="9">
    <source>
        <dbReference type="Ensembl" id="ENSEEEP00000007093.2"/>
    </source>
</evidence>
<evidence type="ECO:0000259" key="8">
    <source>
        <dbReference type="Pfam" id="PF07200"/>
    </source>
</evidence>
<dbReference type="GO" id="GO:0000813">
    <property type="term" value="C:ESCRT I complex"/>
    <property type="evidence" value="ECO:0007669"/>
    <property type="project" value="TreeGrafter"/>
</dbReference>
<reference evidence="9" key="3">
    <citation type="submission" date="2020-05" db="EMBL/GenBank/DDBJ databases">
        <title>Electrophorus electricus (electric eel) genome, fEleEle1, primary haplotype.</title>
        <authorList>
            <person name="Myers G."/>
            <person name="Meyer A."/>
            <person name="Fedrigo O."/>
            <person name="Formenti G."/>
            <person name="Rhie A."/>
            <person name="Tracey A."/>
            <person name="Sims Y."/>
            <person name="Jarvis E.D."/>
        </authorList>
    </citation>
    <scope>NUCLEOTIDE SEQUENCE [LARGE SCALE GENOMIC DNA]</scope>
</reference>
<evidence type="ECO:0000256" key="6">
    <source>
        <dbReference type="ARBA" id="ARBA00025010"/>
    </source>
</evidence>
<comment type="similarity">
    <text evidence="2">Belongs to the VPS37 family.</text>
</comment>